<dbReference type="AlphaFoldDB" id="A0A6C0D217"/>
<dbReference type="EMBL" id="MN739518">
    <property type="protein sequence ID" value="QHT09939.1"/>
    <property type="molecule type" value="Genomic_DNA"/>
</dbReference>
<accession>A0A6C0D217</accession>
<evidence type="ECO:0000313" key="1">
    <source>
        <dbReference type="EMBL" id="QHT09939.1"/>
    </source>
</evidence>
<sequence length="166" mass="19990">MENMENIGIEDINRISYLNDDLKIHILSFLSPLYWLDIINYEKTIPESSLLVGNLSLRIRTLLFPIHSHSFYRQYFQRLYNDWEWYAYFLIHHDIHTLFQSFSAFMGHLLEFSESHPHGCQEYSKHCIPNKSYPLSEKYRFLVKDELDGWEEIATRSFLKCIIECN</sequence>
<reference evidence="1" key="1">
    <citation type="journal article" date="2020" name="Nature">
        <title>Giant virus diversity and host interactions through global metagenomics.</title>
        <authorList>
            <person name="Schulz F."/>
            <person name="Roux S."/>
            <person name="Paez-Espino D."/>
            <person name="Jungbluth S."/>
            <person name="Walsh D.A."/>
            <person name="Denef V.J."/>
            <person name="McMahon K.D."/>
            <person name="Konstantinidis K.T."/>
            <person name="Eloe-Fadrosh E.A."/>
            <person name="Kyrpides N.C."/>
            <person name="Woyke T."/>
        </authorList>
    </citation>
    <scope>NUCLEOTIDE SEQUENCE</scope>
    <source>
        <strain evidence="1">GVMAG-M-3300023174-104</strain>
    </source>
</reference>
<proteinExistence type="predicted"/>
<name>A0A6C0D217_9ZZZZ</name>
<organism evidence="1">
    <name type="scientific">viral metagenome</name>
    <dbReference type="NCBI Taxonomy" id="1070528"/>
    <lineage>
        <taxon>unclassified sequences</taxon>
        <taxon>metagenomes</taxon>
        <taxon>organismal metagenomes</taxon>
    </lineage>
</organism>
<protein>
    <submittedName>
        <fullName evidence="1">Uncharacterized protein</fullName>
    </submittedName>
</protein>